<dbReference type="OrthoDB" id="4883183at2"/>
<accession>A0A0A6VW30</accession>
<gene>
    <name evidence="2" type="ORF">GY22_01740</name>
</gene>
<feature type="region of interest" description="Disordered" evidence="1">
    <location>
        <begin position="1"/>
        <end position="33"/>
    </location>
</feature>
<evidence type="ECO:0000313" key="3">
    <source>
        <dbReference type="Proteomes" id="UP000030466"/>
    </source>
</evidence>
<proteinExistence type="predicted"/>
<dbReference type="EMBL" id="JSUH01000001">
    <property type="protein sequence ID" value="KHD99065.1"/>
    <property type="molecule type" value="Genomic_DNA"/>
</dbReference>
<evidence type="ECO:0000313" key="2">
    <source>
        <dbReference type="EMBL" id="KHD99065.1"/>
    </source>
</evidence>
<feature type="compositionally biased region" description="Basic and acidic residues" evidence="1">
    <location>
        <begin position="1"/>
        <end position="11"/>
    </location>
</feature>
<reference evidence="2 3" key="1">
    <citation type="journal article" date="2003" name="Int. J. Syst. Evol. Microbiol.">
        <title>Kocuria polaris sp. nov., an orange-pigmented psychrophilic bacterium isolated from an Antarctic cyanobacterial mat sample.</title>
        <authorList>
            <person name="Reddy G.S."/>
            <person name="Prakash J.S."/>
            <person name="Prabahar V."/>
            <person name="Matsumoto G.I."/>
            <person name="Stackebrandt E."/>
            <person name="Shivaji S."/>
        </authorList>
    </citation>
    <scope>NUCLEOTIDE SEQUENCE [LARGE SCALE GENOMIC DNA]</scope>
    <source>
        <strain evidence="2 3">CMS 76or</strain>
    </source>
</reference>
<name>A0A0A6VW30_KOCRO</name>
<dbReference type="AlphaFoldDB" id="A0A0A6VW30"/>
<evidence type="ECO:0000256" key="1">
    <source>
        <dbReference type="SAM" id="MobiDB-lite"/>
    </source>
</evidence>
<sequence>MSIEDERRSRAATEAGYEQDSSRPALHERGAREAGLERALEEVRKVGVEASELLRREGLKPAKLVHVPHGARSYPLVGHAFSRVACGHGWHVVRGVVVGTDGRLWARAAAHGPTPQQDLGAWRLDVEPPRDGLQLPPPVQFDGTSLHTVRRISENECLKVDLIDRLMDGYARLLILHHRRRS</sequence>
<keyword evidence="3" id="KW-1185">Reference proteome</keyword>
<organism evidence="2 3">
    <name type="scientific">Kocuria rosea subsp. polaris</name>
    <dbReference type="NCBI Taxonomy" id="136273"/>
    <lineage>
        <taxon>Bacteria</taxon>
        <taxon>Bacillati</taxon>
        <taxon>Actinomycetota</taxon>
        <taxon>Actinomycetes</taxon>
        <taxon>Micrococcales</taxon>
        <taxon>Micrococcaceae</taxon>
        <taxon>Kocuria</taxon>
    </lineage>
</organism>
<protein>
    <submittedName>
        <fullName evidence="2">Uncharacterized protein</fullName>
    </submittedName>
</protein>
<dbReference type="RefSeq" id="WP_035923618.1">
    <property type="nucleotide sequence ID" value="NZ_JSUH01000001.1"/>
</dbReference>
<dbReference type="Proteomes" id="UP000030466">
    <property type="component" value="Unassembled WGS sequence"/>
</dbReference>
<comment type="caution">
    <text evidence="2">The sequence shown here is derived from an EMBL/GenBank/DDBJ whole genome shotgun (WGS) entry which is preliminary data.</text>
</comment>